<dbReference type="InterPro" id="IPR027417">
    <property type="entry name" value="P-loop_NTPase"/>
</dbReference>
<dbReference type="CDD" id="cd00267">
    <property type="entry name" value="ABC_ATPase"/>
    <property type="match status" value="1"/>
</dbReference>
<dbReference type="EMBL" id="WTQQ01000035">
    <property type="protein sequence ID" value="MWR87665.1"/>
    <property type="molecule type" value="Genomic_DNA"/>
</dbReference>
<comment type="caution">
    <text evidence="2">The sequence shown here is derived from an EMBL/GenBank/DDBJ whole genome shotgun (WGS) entry which is preliminary data.</text>
</comment>
<reference evidence="2 3" key="1">
    <citation type="submission" date="2019-12" db="EMBL/GenBank/DDBJ databases">
        <title>Enteriobacteria Tanzani isolates_8377-8380.</title>
        <authorList>
            <person name="Subbiah M."/>
            <person name="Call D."/>
        </authorList>
    </citation>
    <scope>NUCLEOTIDE SEQUENCE [LARGE SCALE GENOMIC DNA]</scope>
    <source>
        <strain evidence="2 3">8379wE6</strain>
    </source>
</reference>
<gene>
    <name evidence="2" type="ORF">GP979_04945</name>
</gene>
<dbReference type="InterPro" id="IPR051396">
    <property type="entry name" value="Bact_Antivir_Def_Nuclease"/>
</dbReference>
<evidence type="ECO:0000313" key="3">
    <source>
        <dbReference type="Proteomes" id="UP000436482"/>
    </source>
</evidence>
<protein>
    <submittedName>
        <fullName evidence="2">AAA family ATPase</fullName>
    </submittedName>
</protein>
<dbReference type="GO" id="GO:0006302">
    <property type="term" value="P:double-strand break repair"/>
    <property type="evidence" value="ECO:0007669"/>
    <property type="project" value="InterPro"/>
</dbReference>
<evidence type="ECO:0000259" key="1">
    <source>
        <dbReference type="SMART" id="SM00382"/>
    </source>
</evidence>
<proteinExistence type="predicted"/>
<dbReference type="InterPro" id="IPR041685">
    <property type="entry name" value="AAA_GajA/Old/RecF-like"/>
</dbReference>
<dbReference type="PANTHER" id="PTHR43581:SF2">
    <property type="entry name" value="EXCINUCLEASE ATPASE SUBUNIT"/>
    <property type="match status" value="1"/>
</dbReference>
<dbReference type="Proteomes" id="UP000436482">
    <property type="component" value="Unassembled WGS sequence"/>
</dbReference>
<dbReference type="Pfam" id="PF13175">
    <property type="entry name" value="AAA_15"/>
    <property type="match status" value="2"/>
</dbReference>
<dbReference type="Gene3D" id="3.40.50.300">
    <property type="entry name" value="P-loop containing nucleotide triphosphate hydrolases"/>
    <property type="match status" value="2"/>
</dbReference>
<accession>A0A368INB2</accession>
<dbReference type="RefSeq" id="WP_000021429.1">
    <property type="nucleotide sequence ID" value="NZ_BDPW01000006.1"/>
</dbReference>
<evidence type="ECO:0000313" key="2">
    <source>
        <dbReference type="EMBL" id="MWR87665.1"/>
    </source>
</evidence>
<dbReference type="PANTHER" id="PTHR43581">
    <property type="entry name" value="ATP/GTP PHOSPHATASE"/>
    <property type="match status" value="1"/>
</dbReference>
<dbReference type="SMART" id="SM00382">
    <property type="entry name" value="AAA"/>
    <property type="match status" value="1"/>
</dbReference>
<sequence length="536" mass="60843">MSIETIKMAKLADYWNHVANRKKFNIKICSLSIKNVPLFEDADITINSALTSICGRNGIGKTSLLKLIYGILSKDICNVGIFSSSDIDNISIDIIINGEKQTFTSSLGDGLRNVEYFDASSMALKIINEINTSPNKNGWFNTSNSYHLLNENLFFVQKITGKKYEYVKVNEVEGIIDDLTFPYFEVKEVNSNIVYTSESMGQGEHKLLIAIWKLIYTEKNSILFIEEPESFICPVSQKNFMDFLAYTIDTKKLNVLMATHSEHILSPQGLNSVLVLAKKGKKYTISNCGYNYRYFNALGLAPERKNIFLIEDDFAKLVLEYILKIKNTHLYSTCYLHNLQGESNIQKVSEHYKDSSGLNIVSVYDADQVKSRGINSDCIKNVFLPSENNLPPEAEVIECIKNNIQAYAAKLGVDADYLEGEFDAMTCDHHDFFIELSKILSDKHLSTLKGFAIALWIETNEYEIEKFLYCLENINNEFRIELKEKSENENYRYAEVANGRFKFKVDSNFNSCKCGSHLATLIHSPDAGELILKLAI</sequence>
<name>A0A368INB2_ECOLX</name>
<feature type="domain" description="AAA+ ATPase" evidence="1">
    <location>
        <begin position="47"/>
        <end position="280"/>
    </location>
</feature>
<organism evidence="2 3">
    <name type="scientific">Escherichia coli</name>
    <dbReference type="NCBI Taxonomy" id="562"/>
    <lineage>
        <taxon>Bacteria</taxon>
        <taxon>Pseudomonadati</taxon>
        <taxon>Pseudomonadota</taxon>
        <taxon>Gammaproteobacteria</taxon>
        <taxon>Enterobacterales</taxon>
        <taxon>Enterobacteriaceae</taxon>
        <taxon>Escherichia</taxon>
    </lineage>
</organism>
<dbReference type="AlphaFoldDB" id="A0A368INB2"/>
<dbReference type="GO" id="GO:0016887">
    <property type="term" value="F:ATP hydrolysis activity"/>
    <property type="evidence" value="ECO:0007669"/>
    <property type="project" value="InterPro"/>
</dbReference>
<dbReference type="SUPFAM" id="SSF52540">
    <property type="entry name" value="P-loop containing nucleoside triphosphate hydrolases"/>
    <property type="match status" value="1"/>
</dbReference>
<dbReference type="InterPro" id="IPR003593">
    <property type="entry name" value="AAA+_ATPase"/>
</dbReference>